<proteinExistence type="predicted"/>
<comment type="caution">
    <text evidence="1">The sequence shown here is derived from an EMBL/GenBank/DDBJ whole genome shotgun (WGS) entry which is preliminary data.</text>
</comment>
<gene>
    <name evidence="1" type="ORF">F4821DRAFT_245658</name>
</gene>
<dbReference type="EMBL" id="MU394359">
    <property type="protein sequence ID" value="KAI6082986.1"/>
    <property type="molecule type" value="Genomic_DNA"/>
</dbReference>
<keyword evidence="2" id="KW-1185">Reference proteome</keyword>
<dbReference type="Proteomes" id="UP001497680">
    <property type="component" value="Unassembled WGS sequence"/>
</dbReference>
<evidence type="ECO:0000313" key="1">
    <source>
        <dbReference type="EMBL" id="KAI6082986.1"/>
    </source>
</evidence>
<protein>
    <submittedName>
        <fullName evidence="1">Uncharacterized protein</fullName>
    </submittedName>
</protein>
<name>A0ACC0CRI7_9PEZI</name>
<accession>A0ACC0CRI7</accession>
<sequence>MLRRLWQFWAGPRGASSAFARTRLLSFRAWPPRQSRQSSFFTHKVAFPRHAPRTRQSRYGGHVVLRASQSGIYGTIFMSIVMLVTDESIDYQTRQDLAFATVYNIMHEPDHKTKIARYWATGQFMLASYSGSEIQVHGKLRPDPASGWTDDELEAVVLTAPDPDWPDGTLVFCQAVLHDPDPDAVYIAEHGNRATDAAEALLAQVEEFARDHGGPVRGGLLLMQPNGDWKSLYWDSKRWINVVYLEWQTAASMGFE</sequence>
<reference evidence="1 2" key="1">
    <citation type="journal article" date="2022" name="New Phytol.">
        <title>Ecological generalism drives hyperdiversity of secondary metabolite gene clusters in xylarialean endophytes.</title>
        <authorList>
            <person name="Franco M.E.E."/>
            <person name="Wisecaver J.H."/>
            <person name="Arnold A.E."/>
            <person name="Ju Y.M."/>
            <person name="Slot J.C."/>
            <person name="Ahrendt S."/>
            <person name="Moore L.P."/>
            <person name="Eastman K.E."/>
            <person name="Scott K."/>
            <person name="Konkel Z."/>
            <person name="Mondo S.J."/>
            <person name="Kuo A."/>
            <person name="Hayes R.D."/>
            <person name="Haridas S."/>
            <person name="Andreopoulos B."/>
            <person name="Riley R."/>
            <person name="LaButti K."/>
            <person name="Pangilinan J."/>
            <person name="Lipzen A."/>
            <person name="Amirebrahimi M."/>
            <person name="Yan J."/>
            <person name="Adam C."/>
            <person name="Keymanesh K."/>
            <person name="Ng V."/>
            <person name="Louie K."/>
            <person name="Northen T."/>
            <person name="Drula E."/>
            <person name="Henrissat B."/>
            <person name="Hsieh H.M."/>
            <person name="Youens-Clark K."/>
            <person name="Lutzoni F."/>
            <person name="Miadlikowska J."/>
            <person name="Eastwood D.C."/>
            <person name="Hamelin R.C."/>
            <person name="Grigoriev I.V."/>
            <person name="U'Ren J.M."/>
        </authorList>
    </citation>
    <scope>NUCLEOTIDE SEQUENCE [LARGE SCALE GENOMIC DNA]</scope>
    <source>
        <strain evidence="1 2">ER1909</strain>
    </source>
</reference>
<organism evidence="1 2">
    <name type="scientific">Hypoxylon rubiginosum</name>
    <dbReference type="NCBI Taxonomy" id="110542"/>
    <lineage>
        <taxon>Eukaryota</taxon>
        <taxon>Fungi</taxon>
        <taxon>Dikarya</taxon>
        <taxon>Ascomycota</taxon>
        <taxon>Pezizomycotina</taxon>
        <taxon>Sordariomycetes</taxon>
        <taxon>Xylariomycetidae</taxon>
        <taxon>Xylariales</taxon>
        <taxon>Hypoxylaceae</taxon>
        <taxon>Hypoxylon</taxon>
    </lineage>
</organism>
<evidence type="ECO:0000313" key="2">
    <source>
        <dbReference type="Proteomes" id="UP001497680"/>
    </source>
</evidence>